<dbReference type="CDD" id="cd07361">
    <property type="entry name" value="MEMO_like"/>
    <property type="match status" value="1"/>
</dbReference>
<dbReference type="PANTHER" id="PTHR11060">
    <property type="entry name" value="PROTEIN MEMO1"/>
    <property type="match status" value="1"/>
</dbReference>
<dbReference type="InterPro" id="IPR002737">
    <property type="entry name" value="MEMO1_fam"/>
</dbReference>
<organism evidence="2 3">
    <name type="scientific">Epicoccum nigrum</name>
    <name type="common">Soil fungus</name>
    <name type="synonym">Epicoccum purpurascens</name>
    <dbReference type="NCBI Taxonomy" id="105696"/>
    <lineage>
        <taxon>Eukaryota</taxon>
        <taxon>Fungi</taxon>
        <taxon>Dikarya</taxon>
        <taxon>Ascomycota</taxon>
        <taxon>Pezizomycotina</taxon>
        <taxon>Dothideomycetes</taxon>
        <taxon>Pleosporomycetidae</taxon>
        <taxon>Pleosporales</taxon>
        <taxon>Pleosporineae</taxon>
        <taxon>Didymellaceae</taxon>
        <taxon>Epicoccum</taxon>
    </lineage>
</organism>
<accession>A0A1Y2LT03</accession>
<dbReference type="OMA" id="MHLPYIH"/>
<comment type="similarity">
    <text evidence="1">Belongs to the MEMO1 family.</text>
</comment>
<evidence type="ECO:0000313" key="2">
    <source>
        <dbReference type="EMBL" id="OSS46098.1"/>
    </source>
</evidence>
<keyword evidence="3" id="KW-1185">Reference proteome</keyword>
<dbReference type="PANTHER" id="PTHR11060:SF0">
    <property type="entry name" value="PROTEIN MEMO1"/>
    <property type="match status" value="1"/>
</dbReference>
<dbReference type="NCBIfam" id="TIGR04336">
    <property type="entry name" value="AmmeMemoSam_B"/>
    <property type="match status" value="1"/>
</dbReference>
<reference evidence="2 3" key="1">
    <citation type="journal article" date="2017" name="Genome Announc.">
        <title>Genome sequence of the saprophytic ascomycete Epicoccum nigrum ICMP 19927 strain isolated from New Zealand.</title>
        <authorList>
            <person name="Fokin M."/>
            <person name="Fleetwood D."/>
            <person name="Weir B.S."/>
            <person name="Villas-Boas S.G."/>
        </authorList>
    </citation>
    <scope>NUCLEOTIDE SEQUENCE [LARGE SCALE GENOMIC DNA]</scope>
    <source>
        <strain evidence="2 3">ICMP 19927</strain>
    </source>
</reference>
<dbReference type="STRING" id="105696.A0A1Y2LT03"/>
<dbReference type="Gene3D" id="3.40.830.10">
    <property type="entry name" value="LigB-like"/>
    <property type="match status" value="1"/>
</dbReference>
<evidence type="ECO:0000313" key="3">
    <source>
        <dbReference type="Proteomes" id="UP000193240"/>
    </source>
</evidence>
<dbReference type="AlphaFoldDB" id="A0A1Y2LT03"/>
<dbReference type="FunCoup" id="A0A1Y2LT03">
    <property type="interactions" value="494"/>
</dbReference>
<protein>
    <submittedName>
        <fullName evidence="2">Uncharacterized protein</fullName>
    </submittedName>
</protein>
<gene>
    <name evidence="2" type="ORF">B5807_07992</name>
</gene>
<proteinExistence type="inferred from homology"/>
<dbReference type="Proteomes" id="UP000193240">
    <property type="component" value="Unassembled WGS sequence"/>
</dbReference>
<dbReference type="HAMAP" id="MF_00055">
    <property type="entry name" value="MEMO1"/>
    <property type="match status" value="1"/>
</dbReference>
<sequence length="333" mass="36307">MVVRRATHAGSWYTNKGPVLSEQLDGWLADVPSSITPVGTKSAQEGNVTIPTSDARAIIGPHAGYSYSGPAAAWAYKTANWADAKRVFLLFPSHHYYLSGAATTGCSEYATPIGNLTIDTALVKQIQQDWGLEVMDRGVDEDEHSSEMHLPYIYKMLSLRNTSFQADTASVPLVPIMIGNTDARAETHLGSLLAPYLSDPGNIFVISSDFCHWGSRFRYTYYQAPDGSPGKSLKSNSSIASDYPIHESIAAVDMESMDAVESGSHHTFLRQLKDTGNTVCGRHPIGVFLAAVEHAEELGEGQGRFKFIRYERSSLVEDIRDSSVSYASAFAVL</sequence>
<dbReference type="EMBL" id="KZ107852">
    <property type="protein sequence ID" value="OSS46098.1"/>
    <property type="molecule type" value="Genomic_DNA"/>
</dbReference>
<dbReference type="InParanoid" id="A0A1Y2LT03"/>
<evidence type="ECO:0000256" key="1">
    <source>
        <dbReference type="ARBA" id="ARBA00006315"/>
    </source>
</evidence>
<name>A0A1Y2LT03_EPING</name>
<dbReference type="Pfam" id="PF01875">
    <property type="entry name" value="Memo"/>
    <property type="match status" value="1"/>
</dbReference>